<keyword evidence="3" id="KW-1185">Reference proteome</keyword>
<dbReference type="Gene3D" id="2.60.40.2130">
    <property type="entry name" value="F-spondin domain"/>
    <property type="match status" value="1"/>
</dbReference>
<feature type="compositionally biased region" description="Low complexity" evidence="1">
    <location>
        <begin position="294"/>
        <end position="310"/>
    </location>
</feature>
<name>A0A7J9SIN7_9EURY</name>
<feature type="compositionally biased region" description="Low complexity" evidence="1">
    <location>
        <begin position="35"/>
        <end position="51"/>
    </location>
</feature>
<dbReference type="InterPro" id="IPR038678">
    <property type="entry name" value="Spondin_N_sf"/>
</dbReference>
<dbReference type="RefSeq" id="WP_185192215.1">
    <property type="nucleotide sequence ID" value="NZ_JACKXD010000002.1"/>
</dbReference>
<feature type="compositionally biased region" description="Gly residues" evidence="1">
    <location>
        <begin position="25"/>
        <end position="34"/>
    </location>
</feature>
<reference evidence="2 3" key="1">
    <citation type="submission" date="2020-08" db="EMBL/GenBank/DDBJ databases">
        <authorList>
            <person name="Seo M.-J."/>
        </authorList>
    </citation>
    <scope>NUCLEOTIDE SEQUENCE [LARGE SCALE GENOMIC DNA]</scope>
    <source>
        <strain evidence="2 3">MBLA0160</strain>
    </source>
</reference>
<feature type="region of interest" description="Disordered" evidence="1">
    <location>
        <begin position="236"/>
        <end position="310"/>
    </location>
</feature>
<proteinExistence type="predicted"/>
<accession>A0A7J9SIN7</accession>
<feature type="region of interest" description="Disordered" evidence="1">
    <location>
        <begin position="25"/>
        <end position="63"/>
    </location>
</feature>
<dbReference type="NCBIfam" id="NF038123">
    <property type="entry name" value="NF038123_dom"/>
    <property type="match status" value="1"/>
</dbReference>
<gene>
    <name evidence="2" type="ORF">H5V44_06025</name>
</gene>
<dbReference type="AlphaFoldDB" id="A0A7J9SIN7"/>
<protein>
    <submittedName>
        <fullName evidence="2">Spondin domain-containing protein</fullName>
    </submittedName>
</protein>
<evidence type="ECO:0000313" key="3">
    <source>
        <dbReference type="Proteomes" id="UP000546257"/>
    </source>
</evidence>
<dbReference type="Proteomes" id="UP000546257">
    <property type="component" value="Unassembled WGS sequence"/>
</dbReference>
<dbReference type="InterPro" id="IPR009465">
    <property type="entry name" value="Spondin_N"/>
</dbReference>
<comment type="caution">
    <text evidence="2">The sequence shown here is derived from an EMBL/GenBank/DDBJ whole genome shotgun (WGS) entry which is preliminary data.</text>
</comment>
<evidence type="ECO:0000256" key="1">
    <source>
        <dbReference type="SAM" id="MobiDB-lite"/>
    </source>
</evidence>
<dbReference type="EMBL" id="JACKXD010000002">
    <property type="protein sequence ID" value="MBB6645847.1"/>
    <property type="molecule type" value="Genomic_DNA"/>
</dbReference>
<organism evidence="2 3">
    <name type="scientific">Halobellus ruber</name>
    <dbReference type="NCBI Taxonomy" id="2761102"/>
    <lineage>
        <taxon>Archaea</taxon>
        <taxon>Methanobacteriati</taxon>
        <taxon>Methanobacteriota</taxon>
        <taxon>Stenosarchaea group</taxon>
        <taxon>Halobacteria</taxon>
        <taxon>Halobacteriales</taxon>
        <taxon>Haloferacaceae</taxon>
        <taxon>Halobellus</taxon>
    </lineage>
</organism>
<sequence length="310" mass="31367">MSQDRTRRRFVRAIGGIGLGTMAGCLGGDEGSGSGTTTESGEMTDSEMTTEATETTDSGGMDAGPAAITVRIENVAATDFYGDDTHTGGQIWITPGAYAVHPGGNPMFTEGEPASVGLEALAEAGPPTGFPDEPGLVAELRSDDAAATAGAYTPADTVADPNDPMGEVPGAPPIAPGGAFEFTVEAEPGARLSVASMFVPSNDVFLAPGAPGIELWPMDGDPVSGDVTDAVELWDAGTEPNAQPPGEGPDQAPAQNSLDQGDDEDGVVRPLSSVDDGYRYPAVNDLVGITLTPEGSMEGSDGGSMTDTQS</sequence>
<dbReference type="PROSITE" id="PS51257">
    <property type="entry name" value="PROKAR_LIPOPROTEIN"/>
    <property type="match status" value="1"/>
</dbReference>
<evidence type="ECO:0000313" key="2">
    <source>
        <dbReference type="EMBL" id="MBB6645847.1"/>
    </source>
</evidence>